<dbReference type="PANTHER" id="PTHR33055:SF3">
    <property type="entry name" value="PUTATIVE TRANSPOSASE FOR IS117-RELATED"/>
    <property type="match status" value="1"/>
</dbReference>
<dbReference type="GO" id="GO:0004803">
    <property type="term" value="F:transposase activity"/>
    <property type="evidence" value="ECO:0007669"/>
    <property type="project" value="InterPro"/>
</dbReference>
<dbReference type="Pfam" id="PF02371">
    <property type="entry name" value="Transposase_20"/>
    <property type="match status" value="1"/>
</dbReference>
<feature type="coiled-coil region" evidence="1">
    <location>
        <begin position="165"/>
        <end position="192"/>
    </location>
</feature>
<dbReference type="InterPro" id="IPR002525">
    <property type="entry name" value="Transp_IS110-like_N"/>
</dbReference>
<dbReference type="RefSeq" id="WP_085767033.1">
    <property type="nucleotide sequence ID" value="NZ_CP019344.1"/>
</dbReference>
<evidence type="ECO:0000259" key="3">
    <source>
        <dbReference type="Pfam" id="PF02371"/>
    </source>
</evidence>
<dbReference type="PANTHER" id="PTHR33055">
    <property type="entry name" value="TRANSPOSASE FOR INSERTION SEQUENCE ELEMENT IS1111A"/>
    <property type="match status" value="1"/>
</dbReference>
<feature type="domain" description="Transposase IS116/IS110/IS902 C-terminal" evidence="3">
    <location>
        <begin position="203"/>
        <end position="286"/>
    </location>
</feature>
<dbReference type="NCBIfam" id="NF033542">
    <property type="entry name" value="transpos_IS110"/>
    <property type="match status" value="1"/>
</dbReference>
<name>A0A1W6MKY8_9FLAO</name>
<gene>
    <name evidence="4" type="ORF">BST97_09640</name>
</gene>
<feature type="domain" description="Transposase IS110-like N-terminal" evidence="2">
    <location>
        <begin position="6"/>
        <end position="151"/>
    </location>
</feature>
<dbReference type="Proteomes" id="UP000193431">
    <property type="component" value="Chromosome"/>
</dbReference>
<dbReference type="InterPro" id="IPR003346">
    <property type="entry name" value="Transposase_20"/>
</dbReference>
<reference evidence="4 5" key="1">
    <citation type="submission" date="2016-11" db="EMBL/GenBank/DDBJ databases">
        <title>Trade-off between light-utilization and light-protection in marine flavobacteria.</title>
        <authorList>
            <person name="Kumagai Y."/>
        </authorList>
    </citation>
    <scope>NUCLEOTIDE SEQUENCE [LARGE SCALE GENOMIC DNA]</scope>
    <source>
        <strain evidence="4 5">JCM 13191</strain>
    </source>
</reference>
<organism evidence="4 5">
    <name type="scientific">Nonlabens spongiae</name>
    <dbReference type="NCBI Taxonomy" id="331648"/>
    <lineage>
        <taxon>Bacteria</taxon>
        <taxon>Pseudomonadati</taxon>
        <taxon>Bacteroidota</taxon>
        <taxon>Flavobacteriia</taxon>
        <taxon>Flavobacteriales</taxon>
        <taxon>Flavobacteriaceae</taxon>
        <taxon>Nonlabens</taxon>
    </lineage>
</organism>
<dbReference type="GO" id="GO:0006313">
    <property type="term" value="P:DNA transposition"/>
    <property type="evidence" value="ECO:0007669"/>
    <property type="project" value="InterPro"/>
</dbReference>
<dbReference type="OrthoDB" id="964423at2"/>
<protein>
    <submittedName>
        <fullName evidence="4">Uncharacterized protein</fullName>
    </submittedName>
</protein>
<accession>A0A1W6MKY8</accession>
<evidence type="ECO:0000256" key="1">
    <source>
        <dbReference type="SAM" id="Coils"/>
    </source>
</evidence>
<dbReference type="Pfam" id="PF01548">
    <property type="entry name" value="DEDD_Tnp_IS110"/>
    <property type="match status" value="1"/>
</dbReference>
<dbReference type="EMBL" id="CP019344">
    <property type="protein sequence ID" value="ARN78232.1"/>
    <property type="molecule type" value="Genomic_DNA"/>
</dbReference>
<evidence type="ECO:0000313" key="4">
    <source>
        <dbReference type="EMBL" id="ARN78232.1"/>
    </source>
</evidence>
<dbReference type="GO" id="GO:0003677">
    <property type="term" value="F:DNA binding"/>
    <property type="evidence" value="ECO:0007669"/>
    <property type="project" value="InterPro"/>
</dbReference>
<keyword evidence="5" id="KW-1185">Reference proteome</keyword>
<sequence length="326" mass="36979">MKKLVVGIDISKDTLDFCILESEGVTINGRGQLQNSSKQIKKWLDGFNREQARFVMEHTGHYGMELIQSLAGAGHDFYLINPLELKRSMGIQRGKSDRVDAYRIAEYGITNRHKLTPFVLPTENLVRLRALMTARQRYVKIAVQVKNSIRANEILGRTVDVKSLLREERRQLAQVERTIASLERQMNEAIASDQAIRQTYGKITKVTGVGPIIAMKCIVETDNFTRFTDPRKFCSHGGLAPFPYQSGSSIKGRNRTHHLRDRTLKALLIRGATTAVRHDPQLKRYYNRKTGEGKHHMSVINAVANKLVLRIFAVAKRDEPFVKLAA</sequence>
<keyword evidence="1" id="KW-0175">Coiled coil</keyword>
<dbReference type="AlphaFoldDB" id="A0A1W6MKY8"/>
<evidence type="ECO:0000259" key="2">
    <source>
        <dbReference type="Pfam" id="PF01548"/>
    </source>
</evidence>
<dbReference type="InterPro" id="IPR047650">
    <property type="entry name" value="Transpos_IS110"/>
</dbReference>
<proteinExistence type="predicted"/>
<evidence type="ECO:0000313" key="5">
    <source>
        <dbReference type="Proteomes" id="UP000193431"/>
    </source>
</evidence>